<keyword evidence="2" id="KW-1185">Reference proteome</keyword>
<gene>
    <name evidence="1" type="ORF">PoB_002132200</name>
</gene>
<dbReference type="AlphaFoldDB" id="A0AAV3ZHL6"/>
<accession>A0AAV3ZHL6</accession>
<protein>
    <submittedName>
        <fullName evidence="1">Uncharacterized protein</fullName>
    </submittedName>
</protein>
<evidence type="ECO:0000313" key="1">
    <source>
        <dbReference type="EMBL" id="GFN94816.1"/>
    </source>
</evidence>
<reference evidence="1 2" key="1">
    <citation type="journal article" date="2021" name="Elife">
        <title>Chloroplast acquisition without the gene transfer in kleptoplastic sea slugs, Plakobranchus ocellatus.</title>
        <authorList>
            <person name="Maeda T."/>
            <person name="Takahashi S."/>
            <person name="Yoshida T."/>
            <person name="Shimamura S."/>
            <person name="Takaki Y."/>
            <person name="Nagai Y."/>
            <person name="Toyoda A."/>
            <person name="Suzuki Y."/>
            <person name="Arimoto A."/>
            <person name="Ishii H."/>
            <person name="Satoh N."/>
            <person name="Nishiyama T."/>
            <person name="Hasebe M."/>
            <person name="Maruyama T."/>
            <person name="Minagawa J."/>
            <person name="Obokata J."/>
            <person name="Shigenobu S."/>
        </authorList>
    </citation>
    <scope>NUCLEOTIDE SEQUENCE [LARGE SCALE GENOMIC DNA]</scope>
</reference>
<comment type="caution">
    <text evidence="1">The sequence shown here is derived from an EMBL/GenBank/DDBJ whole genome shotgun (WGS) entry which is preliminary data.</text>
</comment>
<name>A0AAV3ZHL6_9GAST</name>
<sequence>MIERSPSQDSSWFTVRYSTNIENLEVLVCLGENQPCTSDLTLREESIKSYSASFGAPHIFKEPSLFFETVNRAMELSLRNDKPHAATQIHGLRSLPTLVTKPSTEIVYNPGEDAVLTMNFDEYRRYDPEFKLPELELIPFFYDLTDRKVLENTSQIVETSYSYRWMRRNYLEKVGYKYTIKTSKLPIIGGYLMFQTTFPLTGPLVKEIWQAKILPLRPSNQSQPFGPKFFYIWTEEYERQILHCKYGDFCFIFCKGVGTNITSMEIRQESIDGTENIMQSRDCSKSGGFCPFTWSFKAERDMARVNGLVSFTCFAFDDVEKLEAKHTYNFQLVKSYDEVDDVE</sequence>
<proteinExistence type="predicted"/>
<dbReference type="Proteomes" id="UP000735302">
    <property type="component" value="Unassembled WGS sequence"/>
</dbReference>
<dbReference type="EMBL" id="BLXT01002474">
    <property type="protein sequence ID" value="GFN94816.1"/>
    <property type="molecule type" value="Genomic_DNA"/>
</dbReference>
<organism evidence="1 2">
    <name type="scientific">Plakobranchus ocellatus</name>
    <dbReference type="NCBI Taxonomy" id="259542"/>
    <lineage>
        <taxon>Eukaryota</taxon>
        <taxon>Metazoa</taxon>
        <taxon>Spiralia</taxon>
        <taxon>Lophotrochozoa</taxon>
        <taxon>Mollusca</taxon>
        <taxon>Gastropoda</taxon>
        <taxon>Heterobranchia</taxon>
        <taxon>Euthyneura</taxon>
        <taxon>Panpulmonata</taxon>
        <taxon>Sacoglossa</taxon>
        <taxon>Placobranchoidea</taxon>
        <taxon>Plakobranchidae</taxon>
        <taxon>Plakobranchus</taxon>
    </lineage>
</organism>
<evidence type="ECO:0000313" key="2">
    <source>
        <dbReference type="Proteomes" id="UP000735302"/>
    </source>
</evidence>